<reference evidence="3" key="1">
    <citation type="journal article" date="2015" name="Nat. Genet.">
        <title>The genome and transcriptome of the zoonotic hookworm Ancylostoma ceylanicum identify infection-specific gene families.</title>
        <authorList>
            <person name="Schwarz E.M."/>
            <person name="Hu Y."/>
            <person name="Antoshechkin I."/>
            <person name="Miller M.M."/>
            <person name="Sternberg P.W."/>
            <person name="Aroian R.V."/>
        </authorList>
    </citation>
    <scope>NUCLEOTIDE SEQUENCE</scope>
    <source>
        <strain evidence="3">HY135</strain>
    </source>
</reference>
<keyword evidence="3" id="KW-1185">Reference proteome</keyword>
<dbReference type="AlphaFoldDB" id="A0A016V0Y5"/>
<keyword evidence="1" id="KW-0732">Signal</keyword>
<comment type="caution">
    <text evidence="2">The sequence shown here is derived from an EMBL/GenBank/DDBJ whole genome shotgun (WGS) entry which is preliminary data.</text>
</comment>
<sequence>MSSLTRLIAIACCLLSVVSSASVSTPDVPDCLKTSKKNYMAIPNHLIRQMMFTDVVAAKGQNSDLKYSCEMEELAYDLVNESGPIDHVDPDNIVFSMGNGKLNLKTAVDLWQDRLKEMGEKKEFGCNFAIGSTHKVACIFKYVTANHLTSAYPDLGTPPTAPLRYSRTGYATGLHTSLKRMISQTFLNVKLIFCLVLEI</sequence>
<accession>A0A016V0Y5</accession>
<dbReference type="EMBL" id="JARK01001356">
    <property type="protein sequence ID" value="EYC20916.1"/>
    <property type="molecule type" value="Genomic_DNA"/>
</dbReference>
<evidence type="ECO:0000313" key="3">
    <source>
        <dbReference type="Proteomes" id="UP000024635"/>
    </source>
</evidence>
<dbReference type="Proteomes" id="UP000024635">
    <property type="component" value="Unassembled WGS sequence"/>
</dbReference>
<evidence type="ECO:0000256" key="1">
    <source>
        <dbReference type="SAM" id="SignalP"/>
    </source>
</evidence>
<feature type="chain" id="PRO_5001489509" description="SCP domain-containing protein" evidence="1">
    <location>
        <begin position="21"/>
        <end position="199"/>
    </location>
</feature>
<evidence type="ECO:0008006" key="4">
    <source>
        <dbReference type="Google" id="ProtNLM"/>
    </source>
</evidence>
<organism evidence="2 3">
    <name type="scientific">Ancylostoma ceylanicum</name>
    <dbReference type="NCBI Taxonomy" id="53326"/>
    <lineage>
        <taxon>Eukaryota</taxon>
        <taxon>Metazoa</taxon>
        <taxon>Ecdysozoa</taxon>
        <taxon>Nematoda</taxon>
        <taxon>Chromadorea</taxon>
        <taxon>Rhabditida</taxon>
        <taxon>Rhabditina</taxon>
        <taxon>Rhabditomorpha</taxon>
        <taxon>Strongyloidea</taxon>
        <taxon>Ancylostomatidae</taxon>
        <taxon>Ancylostomatinae</taxon>
        <taxon>Ancylostoma</taxon>
    </lineage>
</organism>
<dbReference type="OrthoDB" id="10506600at2759"/>
<evidence type="ECO:0000313" key="2">
    <source>
        <dbReference type="EMBL" id="EYC20916.1"/>
    </source>
</evidence>
<protein>
    <recommendedName>
        <fullName evidence="4">SCP domain-containing protein</fullName>
    </recommendedName>
</protein>
<dbReference type="Pfam" id="PF17641">
    <property type="entry name" value="ASPRs"/>
    <property type="match status" value="1"/>
</dbReference>
<feature type="signal peptide" evidence="1">
    <location>
        <begin position="1"/>
        <end position="20"/>
    </location>
</feature>
<proteinExistence type="predicted"/>
<name>A0A016V0Y5_9BILA</name>
<gene>
    <name evidence="2" type="primary">Acey_s0020.g130</name>
    <name evidence="2" type="synonym">ASPR-s0020.g130</name>
    <name evidence="2" type="ORF">Y032_0020g130</name>
</gene>
<dbReference type="InterPro" id="IPR035109">
    <property type="entry name" value="ASPR"/>
</dbReference>